<keyword evidence="4" id="KW-0408">Iron</keyword>
<dbReference type="InterPro" id="IPR036010">
    <property type="entry name" value="2Fe-2S_ferredoxin-like_sf"/>
</dbReference>
<reference evidence="7 8" key="1">
    <citation type="submission" date="2024-10" db="EMBL/GenBank/DDBJ databases">
        <title>The Natural Products Discovery Center: Release of the First 8490 Sequenced Strains for Exploring Actinobacteria Biosynthetic Diversity.</title>
        <authorList>
            <person name="Kalkreuter E."/>
            <person name="Kautsar S.A."/>
            <person name="Yang D."/>
            <person name="Bader C.D."/>
            <person name="Teijaro C.N."/>
            <person name="Fluegel L."/>
            <person name="Davis C.M."/>
            <person name="Simpson J.R."/>
            <person name="Lauterbach L."/>
            <person name="Steele A.D."/>
            <person name="Gui C."/>
            <person name="Meng S."/>
            <person name="Li G."/>
            <person name="Viehrig K."/>
            <person name="Ye F."/>
            <person name="Su P."/>
            <person name="Kiefer A.F."/>
            <person name="Nichols A."/>
            <person name="Cepeda A.J."/>
            <person name="Yan W."/>
            <person name="Fan B."/>
            <person name="Jiang Y."/>
            <person name="Adhikari A."/>
            <person name="Zheng C.-J."/>
            <person name="Schuster L."/>
            <person name="Cowan T.M."/>
            <person name="Smanski M.J."/>
            <person name="Chevrette M.G."/>
            <person name="De Carvalho L.P.S."/>
            <person name="Shen B."/>
        </authorList>
    </citation>
    <scope>NUCLEOTIDE SEQUENCE [LARGE SCALE GENOMIC DNA]</scope>
    <source>
        <strain evidence="7 8">NPDC019275</strain>
    </source>
</reference>
<keyword evidence="5" id="KW-0411">Iron-sulfur</keyword>
<evidence type="ECO:0000313" key="7">
    <source>
        <dbReference type="EMBL" id="MFI2478808.1"/>
    </source>
</evidence>
<protein>
    <submittedName>
        <fullName evidence="7">(2Fe-2S)-binding protein</fullName>
    </submittedName>
</protein>
<evidence type="ECO:0000259" key="6">
    <source>
        <dbReference type="PROSITE" id="PS51085"/>
    </source>
</evidence>
<dbReference type="InterPro" id="IPR012675">
    <property type="entry name" value="Beta-grasp_dom_sf"/>
</dbReference>
<dbReference type="EMBL" id="JBIRYO010000062">
    <property type="protein sequence ID" value="MFI2478808.1"/>
    <property type="molecule type" value="Genomic_DNA"/>
</dbReference>
<evidence type="ECO:0000256" key="1">
    <source>
        <dbReference type="ARBA" id="ARBA00022714"/>
    </source>
</evidence>
<dbReference type="PANTHER" id="PTHR44379:SF8">
    <property type="entry name" value="XANTHINE DEHYDROGENASE IRON-SULFUR-BINDING SUBUNIT XDHC-RELATED"/>
    <property type="match status" value="1"/>
</dbReference>
<evidence type="ECO:0000256" key="5">
    <source>
        <dbReference type="ARBA" id="ARBA00023014"/>
    </source>
</evidence>
<keyword evidence="8" id="KW-1185">Reference proteome</keyword>
<accession>A0ABW7XCD8</accession>
<dbReference type="InterPro" id="IPR006058">
    <property type="entry name" value="2Fe2S_fd_BS"/>
</dbReference>
<evidence type="ECO:0000256" key="2">
    <source>
        <dbReference type="ARBA" id="ARBA00022723"/>
    </source>
</evidence>
<dbReference type="Proteomes" id="UP001611415">
    <property type="component" value="Unassembled WGS sequence"/>
</dbReference>
<dbReference type="InterPro" id="IPR001041">
    <property type="entry name" value="2Fe-2S_ferredoxin-type"/>
</dbReference>
<evidence type="ECO:0000256" key="3">
    <source>
        <dbReference type="ARBA" id="ARBA00023002"/>
    </source>
</evidence>
<dbReference type="Pfam" id="PF01799">
    <property type="entry name" value="Fer2_2"/>
    <property type="match status" value="1"/>
</dbReference>
<comment type="caution">
    <text evidence="7">The sequence shown here is derived from an EMBL/GenBank/DDBJ whole genome shotgun (WGS) entry which is preliminary data.</text>
</comment>
<keyword evidence="3" id="KW-0560">Oxidoreductase</keyword>
<evidence type="ECO:0000256" key="4">
    <source>
        <dbReference type="ARBA" id="ARBA00023004"/>
    </source>
</evidence>
<dbReference type="CDD" id="cd00207">
    <property type="entry name" value="fer2"/>
    <property type="match status" value="1"/>
</dbReference>
<dbReference type="InterPro" id="IPR036884">
    <property type="entry name" value="2Fe-2S-bd_dom_sf"/>
</dbReference>
<gene>
    <name evidence="7" type="ORF">ACH49W_36220</name>
</gene>
<keyword evidence="2" id="KW-0479">Metal-binding</keyword>
<dbReference type="RefSeq" id="WP_397096484.1">
    <property type="nucleotide sequence ID" value="NZ_JBIRYO010000062.1"/>
</dbReference>
<proteinExistence type="predicted"/>
<name>A0ABW7XCD8_9NOCA</name>
<dbReference type="PROSITE" id="PS51085">
    <property type="entry name" value="2FE2S_FER_2"/>
    <property type="match status" value="1"/>
</dbReference>
<dbReference type="InterPro" id="IPR002888">
    <property type="entry name" value="2Fe-2S-bd"/>
</dbReference>
<feature type="domain" description="2Fe-2S ferredoxin-type" evidence="6">
    <location>
        <begin position="1"/>
        <end position="77"/>
    </location>
</feature>
<dbReference type="InterPro" id="IPR051452">
    <property type="entry name" value="Diverse_Oxidoreductases"/>
</dbReference>
<dbReference type="PANTHER" id="PTHR44379">
    <property type="entry name" value="OXIDOREDUCTASE WITH IRON-SULFUR SUBUNIT"/>
    <property type="match status" value="1"/>
</dbReference>
<dbReference type="Gene3D" id="3.10.20.30">
    <property type="match status" value="1"/>
</dbReference>
<organism evidence="7 8">
    <name type="scientific">Nocardia xishanensis</name>
    <dbReference type="NCBI Taxonomy" id="238964"/>
    <lineage>
        <taxon>Bacteria</taxon>
        <taxon>Bacillati</taxon>
        <taxon>Actinomycetota</taxon>
        <taxon>Actinomycetes</taxon>
        <taxon>Mycobacteriales</taxon>
        <taxon>Nocardiaceae</taxon>
        <taxon>Nocardia</taxon>
    </lineage>
</organism>
<evidence type="ECO:0000313" key="8">
    <source>
        <dbReference type="Proteomes" id="UP001611415"/>
    </source>
</evidence>
<dbReference type="SUPFAM" id="SSF54292">
    <property type="entry name" value="2Fe-2S ferredoxin-like"/>
    <property type="match status" value="1"/>
</dbReference>
<dbReference type="SUPFAM" id="SSF47741">
    <property type="entry name" value="CO dehydrogenase ISP C-domain like"/>
    <property type="match status" value="1"/>
</dbReference>
<dbReference type="Gene3D" id="1.10.150.120">
    <property type="entry name" value="[2Fe-2S]-binding domain"/>
    <property type="match status" value="1"/>
</dbReference>
<keyword evidence="1" id="KW-0001">2Fe-2S</keyword>
<dbReference type="Pfam" id="PF00111">
    <property type="entry name" value="Fer2"/>
    <property type="match status" value="1"/>
</dbReference>
<sequence length="170" mass="18104">MRVEFTVNGRRTCVDVEPRRTLADVLREELGFTGTHLGCEHGVCGACTVLVDGGAVRACLMFAVQADGSSVTTVEGLASEDGTMHPLQRAFCDNHGLQCGFCTPGMLMSALDLLHREPAPCRKQIREELSGNICRCTGYTGIVDAVEAAAQELNSMSADNGHQMTVDGGQ</sequence>
<dbReference type="PROSITE" id="PS00197">
    <property type="entry name" value="2FE2S_FER_1"/>
    <property type="match status" value="1"/>
</dbReference>